<name>A0A9Q3D7M7_9BASI</name>
<dbReference type="Gene3D" id="3.40.50.1000">
    <property type="entry name" value="HAD superfamily/HAD-like"/>
    <property type="match status" value="1"/>
</dbReference>
<evidence type="ECO:0000256" key="2">
    <source>
        <dbReference type="SAM" id="SignalP"/>
    </source>
</evidence>
<dbReference type="EMBL" id="AVOT02013070">
    <property type="protein sequence ID" value="MBW0495381.1"/>
    <property type="molecule type" value="Genomic_DNA"/>
</dbReference>
<dbReference type="Proteomes" id="UP000765509">
    <property type="component" value="Unassembled WGS sequence"/>
</dbReference>
<evidence type="ECO:0000313" key="3">
    <source>
        <dbReference type="EMBL" id="MBW0495381.1"/>
    </source>
</evidence>
<comment type="caution">
    <text evidence="3">The sequence shown here is derived from an EMBL/GenBank/DDBJ whole genome shotgun (WGS) entry which is preliminary data.</text>
</comment>
<accession>A0A9Q3D7M7</accession>
<dbReference type="SUPFAM" id="SSF56784">
    <property type="entry name" value="HAD-like"/>
    <property type="match status" value="1"/>
</dbReference>
<feature type="signal peptide" evidence="2">
    <location>
        <begin position="1"/>
        <end position="30"/>
    </location>
</feature>
<comment type="similarity">
    <text evidence="1">In the N-terminal section; belongs to the glycosyltransferase 20 family.</text>
</comment>
<dbReference type="AlphaFoldDB" id="A0A9Q3D7M7"/>
<dbReference type="GO" id="GO:0003825">
    <property type="term" value="F:alpha,alpha-trehalose-phosphate synthase (UDP-forming) activity"/>
    <property type="evidence" value="ECO:0007669"/>
    <property type="project" value="TreeGrafter"/>
</dbReference>
<protein>
    <recommendedName>
        <fullName evidence="5">Trehalose-phosphatase</fullName>
    </recommendedName>
</protein>
<dbReference type="InterPro" id="IPR036412">
    <property type="entry name" value="HAD-like_sf"/>
</dbReference>
<proteinExistence type="inferred from homology"/>
<dbReference type="InterPro" id="IPR001830">
    <property type="entry name" value="Glyco_trans_20"/>
</dbReference>
<evidence type="ECO:0008006" key="5">
    <source>
        <dbReference type="Google" id="ProtNLM"/>
    </source>
</evidence>
<evidence type="ECO:0000256" key="1">
    <source>
        <dbReference type="ARBA" id="ARBA00005409"/>
    </source>
</evidence>
<dbReference type="PANTHER" id="PTHR10788:SF106">
    <property type="entry name" value="BCDNA.GH08860"/>
    <property type="match status" value="1"/>
</dbReference>
<dbReference type="InterPro" id="IPR003337">
    <property type="entry name" value="Trehalose_PPase"/>
</dbReference>
<feature type="chain" id="PRO_5040383652" description="Trehalose-phosphatase" evidence="2">
    <location>
        <begin position="31"/>
        <end position="188"/>
    </location>
</feature>
<sequence length="188" mass="21282">MHSKPMIPSRLYILKLLFFILSFQLEPILSVKIDASSAIDILAESHNSYPTQTYRGDANTWFPSKIPLDTNEMVTRFQKASKRVLVLDVDGTMIKFHTDINQAVPTDDLKKPLAGLNEHANTHVSIISGRRKADLATHFDRYNNFKLSAEHGGFVRNPNGEWHSPVEVDSSWMSQASTIMQSLSQRLE</sequence>
<gene>
    <name evidence="3" type="ORF">O181_035096</name>
</gene>
<organism evidence="3 4">
    <name type="scientific">Austropuccinia psidii MF-1</name>
    <dbReference type="NCBI Taxonomy" id="1389203"/>
    <lineage>
        <taxon>Eukaryota</taxon>
        <taxon>Fungi</taxon>
        <taxon>Dikarya</taxon>
        <taxon>Basidiomycota</taxon>
        <taxon>Pucciniomycotina</taxon>
        <taxon>Pucciniomycetes</taxon>
        <taxon>Pucciniales</taxon>
        <taxon>Sphaerophragmiaceae</taxon>
        <taxon>Austropuccinia</taxon>
    </lineage>
</organism>
<reference evidence="3" key="1">
    <citation type="submission" date="2021-03" db="EMBL/GenBank/DDBJ databases">
        <title>Draft genome sequence of rust myrtle Austropuccinia psidii MF-1, a brazilian biotype.</title>
        <authorList>
            <person name="Quecine M.C."/>
            <person name="Pachon D.M.R."/>
            <person name="Bonatelli M.L."/>
            <person name="Correr F.H."/>
            <person name="Franceschini L.M."/>
            <person name="Leite T.F."/>
            <person name="Margarido G.R.A."/>
            <person name="Almeida C.A."/>
            <person name="Ferrarezi J.A."/>
            <person name="Labate C.A."/>
        </authorList>
    </citation>
    <scope>NUCLEOTIDE SEQUENCE</scope>
    <source>
        <strain evidence="3">MF-1</strain>
    </source>
</reference>
<dbReference type="PANTHER" id="PTHR10788">
    <property type="entry name" value="TREHALOSE-6-PHOSPHATE SYNTHASE"/>
    <property type="match status" value="1"/>
</dbReference>
<dbReference type="InterPro" id="IPR023214">
    <property type="entry name" value="HAD_sf"/>
</dbReference>
<evidence type="ECO:0000313" key="4">
    <source>
        <dbReference type="Proteomes" id="UP000765509"/>
    </source>
</evidence>
<keyword evidence="4" id="KW-1185">Reference proteome</keyword>
<dbReference type="Pfam" id="PF02358">
    <property type="entry name" value="Trehalose_PPase"/>
    <property type="match status" value="1"/>
</dbReference>
<dbReference type="GO" id="GO:0005992">
    <property type="term" value="P:trehalose biosynthetic process"/>
    <property type="evidence" value="ECO:0007669"/>
    <property type="project" value="InterPro"/>
</dbReference>
<keyword evidence="2" id="KW-0732">Signal</keyword>